<dbReference type="InterPro" id="IPR003591">
    <property type="entry name" value="Leu-rich_rpt_typical-subtyp"/>
</dbReference>
<gene>
    <name evidence="7" type="ORF">HK100_004575</name>
</gene>
<dbReference type="PANTHER" id="PTHR48053:SF71">
    <property type="entry name" value="LEUCINE RICH REPEAT FAMILY PROTEIN, EXPRESSED"/>
    <property type="match status" value="1"/>
</dbReference>
<dbReference type="Pfam" id="PF00560">
    <property type="entry name" value="LRR_1"/>
    <property type="match status" value="2"/>
</dbReference>
<keyword evidence="6" id="KW-0067">ATP-binding</keyword>
<dbReference type="FunFam" id="3.80.10.10:FF:000041">
    <property type="entry name" value="LRR receptor-like serine/threonine-protein kinase ERECTA"/>
    <property type="match status" value="1"/>
</dbReference>
<evidence type="ECO:0000256" key="2">
    <source>
        <dbReference type="ARBA" id="ARBA00022614"/>
    </source>
</evidence>
<dbReference type="GO" id="GO:0016020">
    <property type="term" value="C:membrane"/>
    <property type="evidence" value="ECO:0007669"/>
    <property type="project" value="UniProtKB-SubCell"/>
</dbReference>
<protein>
    <recommendedName>
        <fullName evidence="9">L domain-like protein</fullName>
    </recommendedName>
</protein>
<keyword evidence="8" id="KW-1185">Reference proteome</keyword>
<evidence type="ECO:0008006" key="9">
    <source>
        <dbReference type="Google" id="ProtNLM"/>
    </source>
</evidence>
<reference evidence="7" key="1">
    <citation type="submission" date="2020-05" db="EMBL/GenBank/DDBJ databases">
        <title>Phylogenomic resolution of chytrid fungi.</title>
        <authorList>
            <person name="Stajich J.E."/>
            <person name="Amses K."/>
            <person name="Simmons R."/>
            <person name="Seto K."/>
            <person name="Myers J."/>
            <person name="Bonds A."/>
            <person name="Quandt C.A."/>
            <person name="Barry K."/>
            <person name="Liu P."/>
            <person name="Grigoriev I."/>
            <person name="Longcore J.E."/>
            <person name="James T.Y."/>
        </authorList>
    </citation>
    <scope>NUCLEOTIDE SEQUENCE</scope>
    <source>
        <strain evidence="7">JEL0513</strain>
    </source>
</reference>
<keyword evidence="4" id="KW-0677">Repeat</keyword>
<keyword evidence="5" id="KW-0547">Nucleotide-binding</keyword>
<keyword evidence="3" id="KW-0732">Signal</keyword>
<dbReference type="SMART" id="SM00365">
    <property type="entry name" value="LRR_SD22"/>
    <property type="match status" value="3"/>
</dbReference>
<evidence type="ECO:0000256" key="3">
    <source>
        <dbReference type="ARBA" id="ARBA00022729"/>
    </source>
</evidence>
<dbReference type="Pfam" id="PF13855">
    <property type="entry name" value="LRR_8"/>
    <property type="match status" value="1"/>
</dbReference>
<comment type="caution">
    <text evidence="7">The sequence shown here is derived from an EMBL/GenBank/DDBJ whole genome shotgun (WGS) entry which is preliminary data.</text>
</comment>
<sequence>MNSLEQLPVEIVQRIFATLNPTQEQTDRFFTLSRRICATLRDAAFARMVLQLHCATFAHTQPPSAIHSRKHLDEKNPPTSWDLFWFRAPDPLPDVYASSVWPQLSHIDFYSEDLIDGAARPPHMSQILHGRIPPAIAHMRANLSFLALAHNNLKGPIPREIGLLVHLKDLYLNNNYLSDAIPPEIGQLSRLKFLDLSHNRLQHSIPEELGSLDNLHSLDLSHNELTGEIPRKLCNLHSFRKQDADKLSFGVSLNLGHNRLVGSIPDEIGNLILIRKLRLDHNQLSGCIPLSISKLEFMWQLLLNNNRISGEISQICSLQRLAHLDLSVNLLTGAIPIEFARLRNLSTFLLTDNPMLDMDLPAKLCDGTASLFLINLTESSRLKSEAISPILFKKLLDQGFRKPIK</sequence>
<dbReference type="Proteomes" id="UP001211907">
    <property type="component" value="Unassembled WGS sequence"/>
</dbReference>
<organism evidence="7 8">
    <name type="scientific">Physocladia obscura</name>
    <dbReference type="NCBI Taxonomy" id="109957"/>
    <lineage>
        <taxon>Eukaryota</taxon>
        <taxon>Fungi</taxon>
        <taxon>Fungi incertae sedis</taxon>
        <taxon>Chytridiomycota</taxon>
        <taxon>Chytridiomycota incertae sedis</taxon>
        <taxon>Chytridiomycetes</taxon>
        <taxon>Chytridiales</taxon>
        <taxon>Chytriomycetaceae</taxon>
        <taxon>Physocladia</taxon>
    </lineage>
</organism>
<keyword evidence="2" id="KW-0433">Leucine-rich repeat</keyword>
<dbReference type="PANTHER" id="PTHR48053">
    <property type="entry name" value="LEUCINE RICH REPEAT FAMILY PROTEIN, EXPRESSED"/>
    <property type="match status" value="1"/>
</dbReference>
<evidence type="ECO:0000256" key="1">
    <source>
        <dbReference type="ARBA" id="ARBA00004167"/>
    </source>
</evidence>
<evidence type="ECO:0000313" key="8">
    <source>
        <dbReference type="Proteomes" id="UP001211907"/>
    </source>
</evidence>
<dbReference type="PRINTS" id="PR00019">
    <property type="entry name" value="LEURICHRPT"/>
</dbReference>
<evidence type="ECO:0000313" key="7">
    <source>
        <dbReference type="EMBL" id="KAJ3101237.1"/>
    </source>
</evidence>
<dbReference type="GO" id="GO:0005524">
    <property type="term" value="F:ATP binding"/>
    <property type="evidence" value="ECO:0007669"/>
    <property type="project" value="UniProtKB-KW"/>
</dbReference>
<evidence type="ECO:0000256" key="6">
    <source>
        <dbReference type="ARBA" id="ARBA00022840"/>
    </source>
</evidence>
<comment type="subcellular location">
    <subcellularLocation>
        <location evidence="1">Membrane</location>
        <topology evidence="1">Single-pass membrane protein</topology>
    </subcellularLocation>
</comment>
<proteinExistence type="predicted"/>
<dbReference type="InterPro" id="IPR001611">
    <property type="entry name" value="Leu-rich_rpt"/>
</dbReference>
<accession>A0AAD5SUW0</accession>
<dbReference type="InterPro" id="IPR032675">
    <property type="entry name" value="LRR_dom_sf"/>
</dbReference>
<dbReference type="AlphaFoldDB" id="A0AAD5SUW0"/>
<evidence type="ECO:0000256" key="5">
    <source>
        <dbReference type="ARBA" id="ARBA00022741"/>
    </source>
</evidence>
<name>A0AAD5SUW0_9FUNG</name>
<dbReference type="InterPro" id="IPR051716">
    <property type="entry name" value="Plant_RL_S/T_kinase"/>
</dbReference>
<dbReference type="SUPFAM" id="SSF52058">
    <property type="entry name" value="L domain-like"/>
    <property type="match status" value="1"/>
</dbReference>
<dbReference type="EMBL" id="JADGJH010002235">
    <property type="protein sequence ID" value="KAJ3101237.1"/>
    <property type="molecule type" value="Genomic_DNA"/>
</dbReference>
<dbReference type="Gene3D" id="3.80.10.10">
    <property type="entry name" value="Ribonuclease Inhibitor"/>
    <property type="match status" value="2"/>
</dbReference>
<evidence type="ECO:0000256" key="4">
    <source>
        <dbReference type="ARBA" id="ARBA00022737"/>
    </source>
</evidence>
<dbReference type="SMART" id="SM00369">
    <property type="entry name" value="LRR_TYP"/>
    <property type="match status" value="3"/>
</dbReference>
<dbReference type="PROSITE" id="PS51450">
    <property type="entry name" value="LRR"/>
    <property type="match status" value="1"/>
</dbReference>